<evidence type="ECO:0000256" key="5">
    <source>
        <dbReference type="ARBA" id="ARBA00022741"/>
    </source>
</evidence>
<evidence type="ECO:0000256" key="4">
    <source>
        <dbReference type="ARBA" id="ARBA00022475"/>
    </source>
</evidence>
<dbReference type="Gene3D" id="3.40.50.300">
    <property type="entry name" value="P-loop containing nucleotide triphosphate hydrolases"/>
    <property type="match status" value="1"/>
</dbReference>
<dbReference type="NCBIfam" id="TIGR01727">
    <property type="entry name" value="oligo_HPY"/>
    <property type="match status" value="1"/>
</dbReference>
<evidence type="ECO:0000313" key="10">
    <source>
        <dbReference type="Proteomes" id="UP001056500"/>
    </source>
</evidence>
<keyword evidence="6 9" id="KW-0067">ATP-binding</keyword>
<proteinExistence type="inferred from homology"/>
<evidence type="ECO:0000313" key="9">
    <source>
        <dbReference type="EMBL" id="USG64059.1"/>
    </source>
</evidence>
<organism evidence="9 10">
    <name type="scientific">Brevibacillus ruminantium</name>
    <dbReference type="NCBI Taxonomy" id="2950604"/>
    <lineage>
        <taxon>Bacteria</taxon>
        <taxon>Bacillati</taxon>
        <taxon>Bacillota</taxon>
        <taxon>Bacilli</taxon>
        <taxon>Bacillales</taxon>
        <taxon>Paenibacillaceae</taxon>
        <taxon>Brevibacillus</taxon>
    </lineage>
</organism>
<dbReference type="SMART" id="SM00382">
    <property type="entry name" value="AAA"/>
    <property type="match status" value="1"/>
</dbReference>
<evidence type="ECO:0000256" key="1">
    <source>
        <dbReference type="ARBA" id="ARBA00004202"/>
    </source>
</evidence>
<dbReference type="InterPro" id="IPR003439">
    <property type="entry name" value="ABC_transporter-like_ATP-bd"/>
</dbReference>
<dbReference type="InterPro" id="IPR050388">
    <property type="entry name" value="ABC_Ni/Peptide_Import"/>
</dbReference>
<dbReference type="PROSITE" id="PS00211">
    <property type="entry name" value="ABC_TRANSPORTER_1"/>
    <property type="match status" value="1"/>
</dbReference>
<dbReference type="SUPFAM" id="SSF52540">
    <property type="entry name" value="P-loop containing nucleoside triphosphate hydrolases"/>
    <property type="match status" value="1"/>
</dbReference>
<feature type="domain" description="ABC transporter" evidence="8">
    <location>
        <begin position="6"/>
        <end position="256"/>
    </location>
</feature>
<dbReference type="InterPro" id="IPR017871">
    <property type="entry name" value="ABC_transporter-like_CS"/>
</dbReference>
<sequence length="326" mass="36663">MDKTLLEVDRLQMKFFTETGTVTAIRDVSFKIQPKETVALVGESGCGKSITSLAIMGLIKKNVGQVEGEIRWNDTVISSLSEKEMRSIRGREISMIFQEPMTSLNPVHTIGQQIGEVFSIHTTLSKKERREKTIEMLQKVGIPRAEKIVDEYPHQLSGGMKQRVMIAMAMACNPTLLIADEPTTALDVTIQAQILELMNELKKTYHTSILLITHDLGVVAEMADRVLVMYYGEIVEEADAATLFTQPKHPYTIGLLQSVPRLEDDRKRLEPIEGNVPLLGELTRGCPFFSRCKEAREYCAHQKPPLTQTGMQAVRCWLYAKKELAI</sequence>
<dbReference type="InterPro" id="IPR027417">
    <property type="entry name" value="P-loop_NTPase"/>
</dbReference>
<reference evidence="9" key="1">
    <citation type="submission" date="2022-06" db="EMBL/GenBank/DDBJ databases">
        <title>Genome sequencing of Brevibacillus sp. BB3-R1.</title>
        <authorList>
            <person name="Heo J."/>
            <person name="Lee D."/>
            <person name="Won M."/>
            <person name="Han B.-H."/>
            <person name="Hong S.-B."/>
            <person name="Kwon S.-W."/>
        </authorList>
    </citation>
    <scope>NUCLEOTIDE SEQUENCE</scope>
    <source>
        <strain evidence="9">BB3-R1</strain>
    </source>
</reference>
<name>A0ABY4WAU9_9BACL</name>
<evidence type="ECO:0000256" key="3">
    <source>
        <dbReference type="ARBA" id="ARBA00022448"/>
    </source>
</evidence>
<keyword evidence="4" id="KW-1003">Cell membrane</keyword>
<dbReference type="PANTHER" id="PTHR43297:SF2">
    <property type="entry name" value="DIPEPTIDE TRANSPORT ATP-BINDING PROTEIN DPPD"/>
    <property type="match status" value="1"/>
</dbReference>
<comment type="subcellular location">
    <subcellularLocation>
        <location evidence="1">Cell membrane</location>
        <topology evidence="1">Peripheral membrane protein</topology>
    </subcellularLocation>
</comment>
<gene>
    <name evidence="9" type="ORF">NDK47_18090</name>
</gene>
<protein>
    <submittedName>
        <fullName evidence="9">ABC transporter ATP-binding protein</fullName>
    </submittedName>
</protein>
<evidence type="ECO:0000259" key="8">
    <source>
        <dbReference type="PROSITE" id="PS50893"/>
    </source>
</evidence>
<dbReference type="InterPro" id="IPR013563">
    <property type="entry name" value="Oligopep_ABC_C"/>
</dbReference>
<evidence type="ECO:0000256" key="7">
    <source>
        <dbReference type="ARBA" id="ARBA00023136"/>
    </source>
</evidence>
<dbReference type="RefSeq" id="WP_251871154.1">
    <property type="nucleotide sequence ID" value="NZ_CP098755.1"/>
</dbReference>
<dbReference type="GO" id="GO:0005524">
    <property type="term" value="F:ATP binding"/>
    <property type="evidence" value="ECO:0007669"/>
    <property type="project" value="UniProtKB-KW"/>
</dbReference>
<keyword evidence="5" id="KW-0547">Nucleotide-binding</keyword>
<dbReference type="PROSITE" id="PS50893">
    <property type="entry name" value="ABC_TRANSPORTER_2"/>
    <property type="match status" value="1"/>
</dbReference>
<dbReference type="CDD" id="cd03257">
    <property type="entry name" value="ABC_NikE_OppD_transporters"/>
    <property type="match status" value="1"/>
</dbReference>
<keyword evidence="7" id="KW-0472">Membrane</keyword>
<dbReference type="Pfam" id="PF00005">
    <property type="entry name" value="ABC_tran"/>
    <property type="match status" value="1"/>
</dbReference>
<comment type="similarity">
    <text evidence="2">Belongs to the ABC transporter superfamily.</text>
</comment>
<dbReference type="PANTHER" id="PTHR43297">
    <property type="entry name" value="OLIGOPEPTIDE TRANSPORT ATP-BINDING PROTEIN APPD"/>
    <property type="match status" value="1"/>
</dbReference>
<dbReference type="EMBL" id="CP098755">
    <property type="protein sequence ID" value="USG64059.1"/>
    <property type="molecule type" value="Genomic_DNA"/>
</dbReference>
<evidence type="ECO:0000256" key="6">
    <source>
        <dbReference type="ARBA" id="ARBA00022840"/>
    </source>
</evidence>
<dbReference type="Pfam" id="PF08352">
    <property type="entry name" value="oligo_HPY"/>
    <property type="match status" value="1"/>
</dbReference>
<dbReference type="Proteomes" id="UP001056500">
    <property type="component" value="Chromosome"/>
</dbReference>
<accession>A0ABY4WAU9</accession>
<dbReference type="InterPro" id="IPR003593">
    <property type="entry name" value="AAA+_ATPase"/>
</dbReference>
<keyword evidence="3" id="KW-0813">Transport</keyword>
<evidence type="ECO:0000256" key="2">
    <source>
        <dbReference type="ARBA" id="ARBA00005417"/>
    </source>
</evidence>
<keyword evidence="10" id="KW-1185">Reference proteome</keyword>